<keyword evidence="3" id="KW-1185">Reference proteome</keyword>
<feature type="domain" description="DNA polymerase Y-family little finger" evidence="1">
    <location>
        <begin position="1"/>
        <end position="105"/>
    </location>
</feature>
<evidence type="ECO:0000259" key="1">
    <source>
        <dbReference type="Pfam" id="PF11799"/>
    </source>
</evidence>
<name>A0ABS9SPU9_9BACT</name>
<protein>
    <recommendedName>
        <fullName evidence="1">DNA polymerase Y-family little finger domain-containing protein</fullName>
    </recommendedName>
</protein>
<dbReference type="RefSeq" id="WP_240832531.1">
    <property type="nucleotide sequence ID" value="NZ_JAKWBL010000004.1"/>
</dbReference>
<sequence length="178" mass="20947">MSHETTFHENQTSVDFLHSQLVRLTEKNAFDLRQDEKLTGCLTVKLRYADFETTNKQETIPYTSLDDELIEKAKEIFDRVYQHGRPVRLIGVRFSQLVDSGMQMNLFNDQHNKLNLYKAVDDIKTRFGDKLVSKAVVPTTKKSKSQILYSPNISIFRDRIHQILCFLVNIFTKYSYFW</sequence>
<evidence type="ECO:0000313" key="2">
    <source>
        <dbReference type="EMBL" id="MCH5600400.1"/>
    </source>
</evidence>
<dbReference type="InterPro" id="IPR017961">
    <property type="entry name" value="DNA_pol_Y-fam_little_finger"/>
</dbReference>
<comment type="caution">
    <text evidence="2">The sequence shown here is derived from an EMBL/GenBank/DDBJ whole genome shotgun (WGS) entry which is preliminary data.</text>
</comment>
<dbReference type="Gene3D" id="3.30.1490.100">
    <property type="entry name" value="DNA polymerase, Y-family, little finger domain"/>
    <property type="match status" value="1"/>
</dbReference>
<dbReference type="Pfam" id="PF11799">
    <property type="entry name" value="IMS_C"/>
    <property type="match status" value="1"/>
</dbReference>
<dbReference type="SUPFAM" id="SSF100879">
    <property type="entry name" value="Lesion bypass DNA polymerase (Y-family), little finger domain"/>
    <property type="match status" value="1"/>
</dbReference>
<reference evidence="2 3" key="1">
    <citation type="submission" date="2022-02" db="EMBL/GenBank/DDBJ databases">
        <authorList>
            <person name="Min J."/>
        </authorList>
    </citation>
    <scope>NUCLEOTIDE SEQUENCE [LARGE SCALE GENOMIC DNA]</scope>
    <source>
        <strain evidence="2 3">GR10-1</strain>
    </source>
</reference>
<dbReference type="Proteomes" id="UP001202248">
    <property type="component" value="Unassembled WGS sequence"/>
</dbReference>
<dbReference type="EMBL" id="JAKWBL010000004">
    <property type="protein sequence ID" value="MCH5600400.1"/>
    <property type="molecule type" value="Genomic_DNA"/>
</dbReference>
<dbReference type="PANTHER" id="PTHR11076:SF33">
    <property type="entry name" value="DNA POLYMERASE KAPPA"/>
    <property type="match status" value="1"/>
</dbReference>
<proteinExistence type="predicted"/>
<accession>A0ABS9SPU9</accession>
<dbReference type="InterPro" id="IPR050116">
    <property type="entry name" value="DNA_polymerase-Y"/>
</dbReference>
<dbReference type="PANTHER" id="PTHR11076">
    <property type="entry name" value="DNA REPAIR POLYMERASE UMUC / TRANSFERASE FAMILY MEMBER"/>
    <property type="match status" value="1"/>
</dbReference>
<evidence type="ECO:0000313" key="3">
    <source>
        <dbReference type="Proteomes" id="UP001202248"/>
    </source>
</evidence>
<gene>
    <name evidence="2" type="ORF">MKP09_22005</name>
</gene>
<organism evidence="2 3">
    <name type="scientific">Niabella ginsengisoli</name>
    <dbReference type="NCBI Taxonomy" id="522298"/>
    <lineage>
        <taxon>Bacteria</taxon>
        <taxon>Pseudomonadati</taxon>
        <taxon>Bacteroidota</taxon>
        <taxon>Chitinophagia</taxon>
        <taxon>Chitinophagales</taxon>
        <taxon>Chitinophagaceae</taxon>
        <taxon>Niabella</taxon>
    </lineage>
</organism>
<dbReference type="InterPro" id="IPR036775">
    <property type="entry name" value="DNA_pol_Y-fam_lit_finger_sf"/>
</dbReference>